<gene>
    <name evidence="2" type="ORF">ABENE_19435</name>
</gene>
<name>V4PAA5_9CAUL</name>
<feature type="signal peptide" evidence="1">
    <location>
        <begin position="1"/>
        <end position="21"/>
    </location>
</feature>
<evidence type="ECO:0000313" key="2">
    <source>
        <dbReference type="EMBL" id="ESQ84991.1"/>
    </source>
</evidence>
<dbReference type="PATRIC" id="fig|1121022.4.peg.3981"/>
<reference evidence="2 3" key="1">
    <citation type="journal article" date="2014" name="Nature">
        <title>Sequential evolution of bacterial morphology by co-option of a developmental regulator.</title>
        <authorList>
            <person name="Jiang C."/>
            <person name="Brown P.J."/>
            <person name="Ducret A."/>
            <person name="Brun Y.V."/>
        </authorList>
    </citation>
    <scope>NUCLEOTIDE SEQUENCE [LARGE SCALE GENOMIC DNA]</scope>
    <source>
        <strain evidence="2 3">DSM 16100</strain>
    </source>
</reference>
<feature type="chain" id="PRO_5004723500" description="Lipoprotein SmpA/OmlA domain-containing protein" evidence="1">
    <location>
        <begin position="22"/>
        <end position="119"/>
    </location>
</feature>
<proteinExistence type="predicted"/>
<accession>V4PAA5</accession>
<dbReference type="RefSeq" id="WP_018083651.1">
    <property type="nucleotide sequence ID" value="NZ_AQWM01000038.1"/>
</dbReference>
<evidence type="ECO:0000313" key="3">
    <source>
        <dbReference type="Proteomes" id="UP000017837"/>
    </source>
</evidence>
<sequence length="119" mass="12917">MKRIITAALVGALLASAPAYAGSQKELAQSALIEVGNDKLTVLGIMKDPGNRELNGNQEAWQYCARSGAINKFVVVYFKDGKVEKMATYTKKWLGGCGGQYKPVKWDAPVDPREGLRGQ</sequence>
<comment type="caution">
    <text evidence="2">The sequence shown here is derived from an EMBL/GenBank/DDBJ whole genome shotgun (WGS) entry which is preliminary data.</text>
</comment>
<evidence type="ECO:0008006" key="4">
    <source>
        <dbReference type="Google" id="ProtNLM"/>
    </source>
</evidence>
<evidence type="ECO:0000256" key="1">
    <source>
        <dbReference type="SAM" id="SignalP"/>
    </source>
</evidence>
<dbReference type="EMBL" id="AWGB01000062">
    <property type="protein sequence ID" value="ESQ84991.1"/>
    <property type="molecule type" value="Genomic_DNA"/>
</dbReference>
<keyword evidence="3" id="KW-1185">Reference proteome</keyword>
<keyword evidence="1" id="KW-0732">Signal</keyword>
<protein>
    <recommendedName>
        <fullName evidence="4">Lipoprotein SmpA/OmlA domain-containing protein</fullName>
    </recommendedName>
</protein>
<dbReference type="STRING" id="1121022.GCA_000376105_03968"/>
<dbReference type="AlphaFoldDB" id="V4PAA5"/>
<organism evidence="2 3">
    <name type="scientific">Asticcacaulis benevestitus DSM 16100 = ATCC BAA-896</name>
    <dbReference type="NCBI Taxonomy" id="1121022"/>
    <lineage>
        <taxon>Bacteria</taxon>
        <taxon>Pseudomonadati</taxon>
        <taxon>Pseudomonadota</taxon>
        <taxon>Alphaproteobacteria</taxon>
        <taxon>Caulobacterales</taxon>
        <taxon>Caulobacteraceae</taxon>
        <taxon>Asticcacaulis</taxon>
    </lineage>
</organism>
<dbReference type="Proteomes" id="UP000017837">
    <property type="component" value="Unassembled WGS sequence"/>
</dbReference>